<accession>A0A8J2BNU6</accession>
<evidence type="ECO:0000313" key="2">
    <source>
        <dbReference type="Proteomes" id="UP000663859"/>
    </source>
</evidence>
<dbReference type="Proteomes" id="UP000663859">
    <property type="component" value="Unassembled WGS sequence"/>
</dbReference>
<proteinExistence type="predicted"/>
<comment type="caution">
    <text evidence="1">The sequence shown here is derived from an EMBL/GenBank/DDBJ whole genome shotgun (WGS) entry which is preliminary data.</text>
</comment>
<reference evidence="1" key="1">
    <citation type="submission" date="2021-02" db="EMBL/GenBank/DDBJ databases">
        <authorList>
            <person name="Cremers G."/>
            <person name="Picone N."/>
        </authorList>
    </citation>
    <scope>NUCLEOTIDE SEQUENCE</scope>
    <source>
        <strain evidence="1">PQ17</strain>
    </source>
</reference>
<keyword evidence="2" id="KW-1185">Reference proteome</keyword>
<gene>
    <name evidence="1" type="ORF">MPNT_300010</name>
</gene>
<sequence>MCCVEAVVDGTRCYGTENVRTMLSVFLSEKTEWVIGWCFITLLIEKSRRKRCQKGWWQEEDGSMAEPRLMALVRKLREKGKCSGRRVRWKRCESIVLGVCLKCG</sequence>
<dbReference type="AlphaFoldDB" id="A0A8J2BNU6"/>
<name>A0A8J2BNU6_9BACT</name>
<protein>
    <submittedName>
        <fullName evidence="1">Uncharacterized protein</fullName>
    </submittedName>
</protein>
<dbReference type="EMBL" id="CAJNOB010000024">
    <property type="protein sequence ID" value="CAF0699828.1"/>
    <property type="molecule type" value="Genomic_DNA"/>
</dbReference>
<evidence type="ECO:0000313" key="1">
    <source>
        <dbReference type="EMBL" id="CAF0699828.1"/>
    </source>
</evidence>
<organism evidence="1 2">
    <name type="scientific">Candidatus Methylacidithermus pantelleriae</name>
    <dbReference type="NCBI Taxonomy" id="2744239"/>
    <lineage>
        <taxon>Bacteria</taxon>
        <taxon>Pseudomonadati</taxon>
        <taxon>Verrucomicrobiota</taxon>
        <taxon>Methylacidiphilae</taxon>
        <taxon>Methylacidiphilales</taxon>
        <taxon>Methylacidiphilaceae</taxon>
        <taxon>Candidatus Methylacidithermus</taxon>
    </lineage>
</organism>